<organism evidence="6 7">
    <name type="scientific">Desulfotalea psychrophila</name>
    <dbReference type="NCBI Taxonomy" id="84980"/>
    <lineage>
        <taxon>Bacteria</taxon>
        <taxon>Pseudomonadati</taxon>
        <taxon>Thermodesulfobacteriota</taxon>
        <taxon>Desulfobulbia</taxon>
        <taxon>Desulfobulbales</taxon>
        <taxon>Desulfocapsaceae</taxon>
        <taxon>Desulfotalea</taxon>
    </lineage>
</organism>
<evidence type="ECO:0000256" key="3">
    <source>
        <dbReference type="ARBA" id="ARBA00023004"/>
    </source>
</evidence>
<keyword evidence="3" id="KW-0408">Iron</keyword>
<keyword evidence="2" id="KW-0479">Metal-binding</keyword>
<accession>A0ABS3ASV8</accession>
<protein>
    <submittedName>
        <fullName evidence="6">4Fe-4S dicluster domain-containing protein</fullName>
    </submittedName>
</protein>
<feature type="domain" description="4Fe-4S ferredoxin-type" evidence="5">
    <location>
        <begin position="162"/>
        <end position="191"/>
    </location>
</feature>
<dbReference type="SUPFAM" id="SSF54862">
    <property type="entry name" value="4Fe-4S ferredoxins"/>
    <property type="match status" value="1"/>
</dbReference>
<feature type="domain" description="4Fe-4S ferredoxin-type" evidence="5">
    <location>
        <begin position="130"/>
        <end position="161"/>
    </location>
</feature>
<dbReference type="Proteomes" id="UP000717534">
    <property type="component" value="Unassembled WGS sequence"/>
</dbReference>
<keyword evidence="1" id="KW-0004">4Fe-4S</keyword>
<dbReference type="PROSITE" id="PS00198">
    <property type="entry name" value="4FE4S_FER_1"/>
    <property type="match status" value="1"/>
</dbReference>
<dbReference type="InterPro" id="IPR017900">
    <property type="entry name" value="4Fe4S_Fe_S_CS"/>
</dbReference>
<dbReference type="InterPro" id="IPR017896">
    <property type="entry name" value="4Fe4S_Fe-S-bd"/>
</dbReference>
<dbReference type="PANTHER" id="PTHR43177">
    <property type="entry name" value="PROTEIN NRFC"/>
    <property type="match status" value="1"/>
</dbReference>
<evidence type="ECO:0000256" key="4">
    <source>
        <dbReference type="ARBA" id="ARBA00023014"/>
    </source>
</evidence>
<dbReference type="Pfam" id="PF13247">
    <property type="entry name" value="Fer4_11"/>
    <property type="match status" value="1"/>
</dbReference>
<proteinExistence type="predicted"/>
<reference evidence="6 7" key="1">
    <citation type="submission" date="2021-02" db="EMBL/GenBank/DDBJ databases">
        <title>Activity-based single-cell genomes from oceanic crustal fluid captures similar information to metagenomic and metatranscriptomic surveys with orders of magnitude less sampling.</title>
        <authorList>
            <person name="D'Angelo T.S."/>
            <person name="Orcutt B.N."/>
        </authorList>
    </citation>
    <scope>NUCLEOTIDE SEQUENCE [LARGE SCALE GENOMIC DNA]</scope>
    <source>
        <strain evidence="6">AH-315-G02</strain>
    </source>
</reference>
<name>A0ABS3ASV8_9BACT</name>
<comment type="caution">
    <text evidence="6">The sequence shown here is derived from an EMBL/GenBank/DDBJ whole genome shotgun (WGS) entry which is preliminary data.</text>
</comment>
<keyword evidence="4" id="KW-0411">Iron-sulfur</keyword>
<gene>
    <name evidence="6" type="ORF">JYU06_01535</name>
</gene>
<evidence type="ECO:0000313" key="7">
    <source>
        <dbReference type="Proteomes" id="UP000717534"/>
    </source>
</evidence>
<evidence type="ECO:0000256" key="1">
    <source>
        <dbReference type="ARBA" id="ARBA00022485"/>
    </source>
</evidence>
<evidence type="ECO:0000256" key="2">
    <source>
        <dbReference type="ARBA" id="ARBA00022723"/>
    </source>
</evidence>
<evidence type="ECO:0000259" key="5">
    <source>
        <dbReference type="PROSITE" id="PS51379"/>
    </source>
</evidence>
<keyword evidence="7" id="KW-1185">Reference proteome</keyword>
<dbReference type="EMBL" id="JAFITO010000006">
    <property type="protein sequence ID" value="MBN4068195.1"/>
    <property type="molecule type" value="Genomic_DNA"/>
</dbReference>
<evidence type="ECO:0000313" key="6">
    <source>
        <dbReference type="EMBL" id="MBN4068195.1"/>
    </source>
</evidence>
<dbReference type="CDD" id="cd10551">
    <property type="entry name" value="PsrB"/>
    <property type="match status" value="1"/>
</dbReference>
<dbReference type="PANTHER" id="PTHR43177:SF3">
    <property type="entry name" value="PROTEIN NRFC HOMOLOG"/>
    <property type="match status" value="1"/>
</dbReference>
<sequence>MTEIKKEIKKDRRAFIKNVLSGAIAGSLLMVIPAGAALDQRLPEQIPGMRGDDSPFTKKKFAFIVDVTACIGCGSCCVADKNEYNVPDRNYRTWVERYIIDDHDGVFVDSPNGGLDGYTKPRTDIPYPVRDTFFVPKLCNMCEKPSCVQVCPVGATYITEDGFILVDKSRCVGCGYCIQACPYSVRFLNPISRTAEKCTWCYHRVRQGLLPACVSVCPVYARRFGDLNDKNSEVYKILHEPHVISVLKPGMGNQPALHYLGLRREVV</sequence>
<dbReference type="PROSITE" id="PS51379">
    <property type="entry name" value="4FE4S_FER_2"/>
    <property type="match status" value="2"/>
</dbReference>
<dbReference type="InterPro" id="IPR050954">
    <property type="entry name" value="ET_IronSulfur_Cluster-Binding"/>
</dbReference>
<dbReference type="Gene3D" id="3.30.70.20">
    <property type="match status" value="2"/>
</dbReference>